<dbReference type="EMBL" id="SNRY01002390">
    <property type="protein sequence ID" value="KAA6325306.1"/>
    <property type="molecule type" value="Genomic_DNA"/>
</dbReference>
<accession>A0A5J4QTZ7</accession>
<proteinExistence type="predicted"/>
<evidence type="ECO:0000313" key="1">
    <source>
        <dbReference type="EMBL" id="KAA6325306.1"/>
    </source>
</evidence>
<protein>
    <submittedName>
        <fullName evidence="1">Uncharacterized protein</fullName>
    </submittedName>
</protein>
<name>A0A5J4QTZ7_9ZZZZ</name>
<sequence length="147" mass="17270">MEPQGQPFKYQTEIDKLIDKGIFLPNLFKPNNKLAYRYVFRNSHINNHKPAYIQKPRRFISEMDKKKATTSGYALSCFEEMSIAIQKFNDMKSIMRNICNSIGDSLCYGNLNTDDGLITKTNVNRHFDLYEFHQCDLEKKFKITQNL</sequence>
<reference evidence="1" key="1">
    <citation type="submission" date="2019-03" db="EMBL/GenBank/DDBJ databases">
        <title>Single cell metagenomics reveals metabolic interactions within the superorganism composed of flagellate Streblomastix strix and complex community of Bacteroidetes bacteria on its surface.</title>
        <authorList>
            <person name="Treitli S.C."/>
            <person name="Kolisko M."/>
            <person name="Husnik F."/>
            <person name="Keeling P."/>
            <person name="Hampl V."/>
        </authorList>
    </citation>
    <scope>NUCLEOTIDE SEQUENCE</scope>
    <source>
        <strain evidence="1">STM</strain>
    </source>
</reference>
<comment type="caution">
    <text evidence="1">The sequence shown here is derived from an EMBL/GenBank/DDBJ whole genome shotgun (WGS) entry which is preliminary data.</text>
</comment>
<organism evidence="1">
    <name type="scientific">termite gut metagenome</name>
    <dbReference type="NCBI Taxonomy" id="433724"/>
    <lineage>
        <taxon>unclassified sequences</taxon>
        <taxon>metagenomes</taxon>
        <taxon>organismal metagenomes</taxon>
    </lineage>
</organism>
<dbReference type="AlphaFoldDB" id="A0A5J4QTZ7"/>
<gene>
    <name evidence="1" type="ORF">EZS27_025471</name>
</gene>